<evidence type="ECO:0000256" key="1">
    <source>
        <dbReference type="SAM" id="MobiDB-lite"/>
    </source>
</evidence>
<dbReference type="Proteomes" id="UP000485058">
    <property type="component" value="Unassembled WGS sequence"/>
</dbReference>
<dbReference type="AlphaFoldDB" id="A0A699YS46"/>
<keyword evidence="3" id="KW-1185">Reference proteome</keyword>
<evidence type="ECO:0000313" key="2">
    <source>
        <dbReference type="EMBL" id="GFH09109.1"/>
    </source>
</evidence>
<feature type="region of interest" description="Disordered" evidence="1">
    <location>
        <begin position="82"/>
        <end position="101"/>
    </location>
</feature>
<reference evidence="2 3" key="1">
    <citation type="submission" date="2020-02" db="EMBL/GenBank/DDBJ databases">
        <title>Draft genome sequence of Haematococcus lacustris strain NIES-144.</title>
        <authorList>
            <person name="Morimoto D."/>
            <person name="Nakagawa S."/>
            <person name="Yoshida T."/>
            <person name="Sawayama S."/>
        </authorList>
    </citation>
    <scope>NUCLEOTIDE SEQUENCE [LARGE SCALE GENOMIC DNA]</scope>
    <source>
        <strain evidence="2 3">NIES-144</strain>
    </source>
</reference>
<sequence length="183" mass="20251">MLSPLKFPPRSLTAEKGSTPDVSCCVGVLILHNDVDTGQLHHRKQGQRVLPCSIACIADLHIRTNTRMTTTTEMRMRNQLKPARQGWSHVPPQNAGRQPARTCDRRSALVIRHVQMSATAVAAPVDTDAFIATMNDAYEKVHKEYEDNFWSTKMALKACCMPATLPTSHHQHSTAMTNVPAAV</sequence>
<dbReference type="EMBL" id="BLLF01000210">
    <property type="protein sequence ID" value="GFH09109.1"/>
    <property type="molecule type" value="Genomic_DNA"/>
</dbReference>
<proteinExistence type="predicted"/>
<protein>
    <submittedName>
        <fullName evidence="2">Peptidase_M3 domain-containing protein</fullName>
    </submittedName>
</protein>
<organism evidence="2 3">
    <name type="scientific">Haematococcus lacustris</name>
    <name type="common">Green alga</name>
    <name type="synonym">Haematococcus pluvialis</name>
    <dbReference type="NCBI Taxonomy" id="44745"/>
    <lineage>
        <taxon>Eukaryota</taxon>
        <taxon>Viridiplantae</taxon>
        <taxon>Chlorophyta</taxon>
        <taxon>core chlorophytes</taxon>
        <taxon>Chlorophyceae</taxon>
        <taxon>CS clade</taxon>
        <taxon>Chlamydomonadales</taxon>
        <taxon>Haematococcaceae</taxon>
        <taxon>Haematococcus</taxon>
    </lineage>
</organism>
<name>A0A699YS46_HAELA</name>
<comment type="caution">
    <text evidence="2">The sequence shown here is derived from an EMBL/GenBank/DDBJ whole genome shotgun (WGS) entry which is preliminary data.</text>
</comment>
<evidence type="ECO:0000313" key="3">
    <source>
        <dbReference type="Proteomes" id="UP000485058"/>
    </source>
</evidence>
<accession>A0A699YS46</accession>
<gene>
    <name evidence="2" type="ORF">HaLaN_04196</name>
</gene>